<dbReference type="GO" id="GO:0008168">
    <property type="term" value="F:methyltransferase activity"/>
    <property type="evidence" value="ECO:0007669"/>
    <property type="project" value="UniProtKB-KW"/>
</dbReference>
<keyword evidence="3" id="KW-1185">Reference proteome</keyword>
<evidence type="ECO:0000256" key="1">
    <source>
        <dbReference type="SAM" id="Phobius"/>
    </source>
</evidence>
<gene>
    <name evidence="2" type="ORF">CBG49_08120</name>
</gene>
<feature type="transmembrane region" description="Helical" evidence="1">
    <location>
        <begin position="12"/>
        <end position="37"/>
    </location>
</feature>
<keyword evidence="1" id="KW-1133">Transmembrane helix</keyword>
<proteinExistence type="predicted"/>
<dbReference type="GO" id="GO:0032259">
    <property type="term" value="P:methylation"/>
    <property type="evidence" value="ECO:0007669"/>
    <property type="project" value="UniProtKB-KW"/>
</dbReference>
<dbReference type="EMBL" id="CP022022">
    <property type="protein sequence ID" value="ASF43042.1"/>
    <property type="molecule type" value="Genomic_DNA"/>
</dbReference>
<keyword evidence="2" id="KW-0489">Methyltransferase</keyword>
<name>A0A1Z4BP56_9FLAO</name>
<keyword evidence="2" id="KW-0808">Transferase</keyword>
<protein>
    <submittedName>
        <fullName evidence="2">Serine hydroxymethyltransferase</fullName>
    </submittedName>
</protein>
<keyword evidence="1" id="KW-0812">Transmembrane</keyword>
<accession>A0A1Z4BP56</accession>
<organism evidence="2 3">
    <name type="scientific">Capnocytophaga endodontalis</name>
    <dbReference type="NCBI Taxonomy" id="2708117"/>
    <lineage>
        <taxon>Bacteria</taxon>
        <taxon>Pseudomonadati</taxon>
        <taxon>Bacteroidota</taxon>
        <taxon>Flavobacteriia</taxon>
        <taxon>Flavobacteriales</taxon>
        <taxon>Flavobacteriaceae</taxon>
        <taxon>Capnocytophaga</taxon>
    </lineage>
</organism>
<reference evidence="3" key="1">
    <citation type="submission" date="2017-06" db="EMBL/GenBank/DDBJ databases">
        <title>Complete genome sequence of Capnocytophaga sp. KCOM 1579 (=ChDC OS43) isolated from a human refractory periapical abscess lesion.</title>
        <authorList>
            <person name="Kook J.-K."/>
            <person name="Park S.-N."/>
            <person name="Lim Y.K."/>
            <person name="Roh H."/>
        </authorList>
    </citation>
    <scope>NUCLEOTIDE SEQUENCE [LARGE SCALE GENOMIC DNA]</scope>
    <source>
        <strain evidence="3">ChDC OS43</strain>
    </source>
</reference>
<dbReference type="Proteomes" id="UP000197007">
    <property type="component" value="Chromosome"/>
</dbReference>
<dbReference type="RefSeq" id="WP_002678812.1">
    <property type="nucleotide sequence ID" value="NZ_CP022022.1"/>
</dbReference>
<evidence type="ECO:0000313" key="2">
    <source>
        <dbReference type="EMBL" id="ASF43042.1"/>
    </source>
</evidence>
<evidence type="ECO:0000313" key="3">
    <source>
        <dbReference type="Proteomes" id="UP000197007"/>
    </source>
</evidence>
<dbReference type="KEGG" id="capn:CBG49_08120"/>
<dbReference type="AlphaFoldDB" id="A0A1Z4BP56"/>
<keyword evidence="1" id="KW-0472">Membrane</keyword>
<sequence length="59" mass="7015">MSFNFNQYIGFLLFVVIFLIGFWLLCFLCSVLPYWLIGVIKERFKERKSTKNIDSSSQN</sequence>